<reference evidence="2" key="4">
    <citation type="submission" date="2025-09" db="UniProtKB">
        <authorList>
            <consortium name="Ensembl"/>
        </authorList>
    </citation>
    <scope>IDENTIFICATION</scope>
</reference>
<dbReference type="STRING" id="7719.ENSCINP00000035685"/>
<dbReference type="SUPFAM" id="SSF54236">
    <property type="entry name" value="Ubiquitin-like"/>
    <property type="match status" value="1"/>
</dbReference>
<proteinExistence type="predicted"/>
<feature type="domain" description="Ubiquitin-like" evidence="1">
    <location>
        <begin position="52"/>
        <end position="143"/>
    </location>
</feature>
<evidence type="ECO:0000313" key="2">
    <source>
        <dbReference type="Ensembl" id="ENSCINP00000035685.1"/>
    </source>
</evidence>
<dbReference type="InParanoid" id="H2Y1A1"/>
<accession>A0A1W2WLS8</accession>
<reference evidence="2" key="3">
    <citation type="submission" date="2025-08" db="UniProtKB">
        <authorList>
            <consortium name="Ensembl"/>
        </authorList>
    </citation>
    <scope>IDENTIFICATION</scope>
</reference>
<dbReference type="OMA" id="KHVWANF"/>
<name>H2Y1A1_CIOIN</name>
<dbReference type="HOGENOM" id="CLU_094998_1_0_1"/>
<sequence>MEKEEPSFSEVMNFYNDKLDELLGDPLLNDLPQEVTLEEVNAKIALEFGQAMTIRIRRADGFTYPVIVKQDATIGELKKAITRHVQLKQQREGGNQCISWRRVWKSYWLYYDGQKLKEDSHKLKDYGLRNHDEVTFIKRLKEK</sequence>
<dbReference type="OrthoDB" id="72819at2759"/>
<reference evidence="2" key="2">
    <citation type="journal article" date="2008" name="Genome Biol.">
        <title>Improved genome assembly and evidence-based global gene model set for the chordate Ciona intestinalis: new insight into intron and operon populations.</title>
        <authorList>
            <person name="Satou Y."/>
            <person name="Mineta K."/>
            <person name="Ogasawara M."/>
            <person name="Sasakura Y."/>
            <person name="Shoguchi E."/>
            <person name="Ueno K."/>
            <person name="Yamada L."/>
            <person name="Matsumoto J."/>
            <person name="Wasserscheid J."/>
            <person name="Dewar K."/>
            <person name="Wiley G.B."/>
            <person name="Macmil S.L."/>
            <person name="Roe B.A."/>
            <person name="Zeller R.W."/>
            <person name="Hastings K.E."/>
            <person name="Lemaire P."/>
            <person name="Lindquist E."/>
            <person name="Endo T."/>
            <person name="Hotta K."/>
            <person name="Inaba K."/>
        </authorList>
    </citation>
    <scope>NUCLEOTIDE SEQUENCE [LARGE SCALE GENOMIC DNA]</scope>
    <source>
        <strain evidence="2">wild type</strain>
    </source>
</reference>
<dbReference type="PANTHER" id="PTHR14942:SF0">
    <property type="entry name" value="U11_U12 SMALL NUCLEAR RIBONUCLEOPROTEIN 25 KDA PROTEIN"/>
    <property type="match status" value="1"/>
</dbReference>
<dbReference type="Ensembl" id="ENSCINT00000033294.1">
    <property type="protein sequence ID" value="ENSCINP00000035685.1"/>
    <property type="gene ID" value="ENSCING00000019722.1"/>
</dbReference>
<dbReference type="GeneTree" id="ENSGT00390000002628"/>
<dbReference type="RefSeq" id="XP_002131302.1">
    <property type="nucleotide sequence ID" value="XM_002131266.5"/>
</dbReference>
<organism evidence="2 3">
    <name type="scientific">Ciona intestinalis</name>
    <name type="common">Transparent sea squirt</name>
    <name type="synonym">Ascidia intestinalis</name>
    <dbReference type="NCBI Taxonomy" id="7719"/>
    <lineage>
        <taxon>Eukaryota</taxon>
        <taxon>Metazoa</taxon>
        <taxon>Chordata</taxon>
        <taxon>Tunicata</taxon>
        <taxon>Ascidiacea</taxon>
        <taxon>Phlebobranchia</taxon>
        <taxon>Cionidae</taxon>
        <taxon>Ciona</taxon>
    </lineage>
</organism>
<dbReference type="Proteomes" id="UP000008144">
    <property type="component" value="Chromosome 8"/>
</dbReference>
<protein>
    <submittedName>
        <fullName evidence="2">U11/U12 small nuclear ribonucleoprotein 25 kDa protein-like</fullName>
    </submittedName>
</protein>
<dbReference type="AlphaFoldDB" id="H2Y1A1"/>
<dbReference type="PROSITE" id="PS50053">
    <property type="entry name" value="UBIQUITIN_2"/>
    <property type="match status" value="1"/>
</dbReference>
<dbReference type="InterPro" id="IPR000626">
    <property type="entry name" value="Ubiquitin-like_dom"/>
</dbReference>
<dbReference type="InterPro" id="IPR040610">
    <property type="entry name" value="SNRNP25_ubiquitin"/>
</dbReference>
<dbReference type="PANTHER" id="PTHR14942">
    <property type="entry name" value="U11/U12 SMALL NUCLEAR RIBONUCLEOPROTEIN 25 KDA PROTEIN"/>
    <property type="match status" value="1"/>
</dbReference>
<dbReference type="InterPro" id="IPR029071">
    <property type="entry name" value="Ubiquitin-like_domsf"/>
</dbReference>
<dbReference type="GO" id="GO:0000398">
    <property type="term" value="P:mRNA splicing, via spliceosome"/>
    <property type="evidence" value="ECO:0007669"/>
    <property type="project" value="InterPro"/>
</dbReference>
<gene>
    <name evidence="2" type="primary">LOC113474017</name>
</gene>
<dbReference type="Gene3D" id="3.10.20.90">
    <property type="entry name" value="Phosphatidylinositol 3-kinase Catalytic Subunit, Chain A, domain 1"/>
    <property type="match status" value="1"/>
</dbReference>
<accession>H2Y1A1</accession>
<dbReference type="KEGG" id="cin:113474017"/>
<evidence type="ECO:0000313" key="3">
    <source>
        <dbReference type="Proteomes" id="UP000008144"/>
    </source>
</evidence>
<keyword evidence="3" id="KW-1185">Reference proteome</keyword>
<dbReference type="InterPro" id="IPR039690">
    <property type="entry name" value="SNRNP25"/>
</dbReference>
<dbReference type="GeneID" id="113474017"/>
<dbReference type="GO" id="GO:0005689">
    <property type="term" value="C:U12-type spliceosomal complex"/>
    <property type="evidence" value="ECO:0000318"/>
    <property type="project" value="GO_Central"/>
</dbReference>
<evidence type="ECO:0000259" key="1">
    <source>
        <dbReference type="PROSITE" id="PS50053"/>
    </source>
</evidence>
<reference evidence="3" key="1">
    <citation type="journal article" date="2002" name="Science">
        <title>The draft genome of Ciona intestinalis: insights into chordate and vertebrate origins.</title>
        <authorList>
            <person name="Dehal P."/>
            <person name="Satou Y."/>
            <person name="Campbell R.K."/>
            <person name="Chapman J."/>
            <person name="Degnan B."/>
            <person name="De Tomaso A."/>
            <person name="Davidson B."/>
            <person name="Di Gregorio A."/>
            <person name="Gelpke M."/>
            <person name="Goodstein D.M."/>
            <person name="Harafuji N."/>
            <person name="Hastings K.E."/>
            <person name="Ho I."/>
            <person name="Hotta K."/>
            <person name="Huang W."/>
            <person name="Kawashima T."/>
            <person name="Lemaire P."/>
            <person name="Martinez D."/>
            <person name="Meinertzhagen I.A."/>
            <person name="Necula S."/>
            <person name="Nonaka M."/>
            <person name="Putnam N."/>
            <person name="Rash S."/>
            <person name="Saiga H."/>
            <person name="Satake M."/>
            <person name="Terry A."/>
            <person name="Yamada L."/>
            <person name="Wang H.G."/>
            <person name="Awazu S."/>
            <person name="Azumi K."/>
            <person name="Boore J."/>
            <person name="Branno M."/>
            <person name="Chin-Bow S."/>
            <person name="DeSantis R."/>
            <person name="Doyle S."/>
            <person name="Francino P."/>
            <person name="Keys D.N."/>
            <person name="Haga S."/>
            <person name="Hayashi H."/>
            <person name="Hino K."/>
            <person name="Imai K.S."/>
            <person name="Inaba K."/>
            <person name="Kano S."/>
            <person name="Kobayashi K."/>
            <person name="Kobayashi M."/>
            <person name="Lee B.I."/>
            <person name="Makabe K.W."/>
            <person name="Manohar C."/>
            <person name="Matassi G."/>
            <person name="Medina M."/>
            <person name="Mochizuki Y."/>
            <person name="Mount S."/>
            <person name="Morishita T."/>
            <person name="Miura S."/>
            <person name="Nakayama A."/>
            <person name="Nishizaka S."/>
            <person name="Nomoto H."/>
            <person name="Ohta F."/>
            <person name="Oishi K."/>
            <person name="Rigoutsos I."/>
            <person name="Sano M."/>
            <person name="Sasaki A."/>
            <person name="Sasakura Y."/>
            <person name="Shoguchi E."/>
            <person name="Shin-i T."/>
            <person name="Spagnuolo A."/>
            <person name="Stainier D."/>
            <person name="Suzuki M.M."/>
            <person name="Tassy O."/>
            <person name="Takatori N."/>
            <person name="Tokuoka M."/>
            <person name="Yagi K."/>
            <person name="Yoshizaki F."/>
            <person name="Wada S."/>
            <person name="Zhang C."/>
            <person name="Hyatt P.D."/>
            <person name="Larimer F."/>
            <person name="Detter C."/>
            <person name="Doggett N."/>
            <person name="Glavina T."/>
            <person name="Hawkins T."/>
            <person name="Richardson P."/>
            <person name="Lucas S."/>
            <person name="Kohara Y."/>
            <person name="Levine M."/>
            <person name="Satoh N."/>
            <person name="Rokhsar D.S."/>
        </authorList>
    </citation>
    <scope>NUCLEOTIDE SEQUENCE [LARGE SCALE GENOMIC DNA]</scope>
</reference>
<dbReference type="Pfam" id="PF18036">
    <property type="entry name" value="Ubiquitin_4"/>
    <property type="match status" value="1"/>
</dbReference>
<dbReference type="EMBL" id="EAAA01002610">
    <property type="status" value="NOT_ANNOTATED_CDS"/>
    <property type="molecule type" value="Genomic_DNA"/>
</dbReference>
<dbReference type="CDD" id="cd17058">
    <property type="entry name" value="Ubl_SNRNP25"/>
    <property type="match status" value="1"/>
</dbReference>